<dbReference type="GO" id="GO:0003735">
    <property type="term" value="F:structural constituent of ribosome"/>
    <property type="evidence" value="ECO:0007669"/>
    <property type="project" value="InterPro"/>
</dbReference>
<dbReference type="GO" id="GO:0005840">
    <property type="term" value="C:ribosome"/>
    <property type="evidence" value="ECO:0007669"/>
    <property type="project" value="UniProtKB-KW"/>
</dbReference>
<evidence type="ECO:0000256" key="3">
    <source>
        <dbReference type="ARBA" id="ARBA00023274"/>
    </source>
</evidence>
<gene>
    <name evidence="5" type="ORF">QTO34_000646</name>
</gene>
<dbReference type="GO" id="GO:0006412">
    <property type="term" value="P:translation"/>
    <property type="evidence" value="ECO:0007669"/>
    <property type="project" value="InterPro"/>
</dbReference>
<dbReference type="PANTHER" id="PTHR10732">
    <property type="entry name" value="40S RIBOSOMAL PROTEIN S17"/>
    <property type="match status" value="1"/>
</dbReference>
<dbReference type="Pfam" id="PF00833">
    <property type="entry name" value="Ribosomal_S17e"/>
    <property type="match status" value="1"/>
</dbReference>
<keyword evidence="3" id="KW-0687">Ribonucleoprotein</keyword>
<evidence type="ECO:0000256" key="1">
    <source>
        <dbReference type="ARBA" id="ARBA00010444"/>
    </source>
</evidence>
<proteinExistence type="inferred from homology"/>
<dbReference type="PANTHER" id="PTHR10732:SF14">
    <property type="entry name" value="SMALL RIBOSOMAL SUBUNIT PROTEIN ES17"/>
    <property type="match status" value="1"/>
</dbReference>
<dbReference type="Proteomes" id="UP001177744">
    <property type="component" value="Unassembled WGS sequence"/>
</dbReference>
<evidence type="ECO:0000313" key="5">
    <source>
        <dbReference type="EMBL" id="KAK1346786.1"/>
    </source>
</evidence>
<keyword evidence="4" id="KW-0812">Transmembrane</keyword>
<sequence length="112" mass="12738">MGCGHTKTAKKEGQVITEKYYTHLGNDFHTNKCVCEEITIIPSKKLQNKIAGYVFFASAPMLISILLCASFSRYQVEESVEHLLVSQHSLAKIERNLVNSLFLFNRSKHSLY</sequence>
<dbReference type="SUPFAM" id="SSF116820">
    <property type="entry name" value="Rps17e-like"/>
    <property type="match status" value="1"/>
</dbReference>
<keyword evidence="6" id="KW-1185">Reference proteome</keyword>
<dbReference type="InterPro" id="IPR036401">
    <property type="entry name" value="Ribosomal_eS17_sf"/>
</dbReference>
<keyword evidence="4" id="KW-0472">Membrane</keyword>
<evidence type="ECO:0000256" key="4">
    <source>
        <dbReference type="SAM" id="Phobius"/>
    </source>
</evidence>
<evidence type="ECO:0000256" key="2">
    <source>
        <dbReference type="ARBA" id="ARBA00022980"/>
    </source>
</evidence>
<reference evidence="5" key="1">
    <citation type="submission" date="2023-06" db="EMBL/GenBank/DDBJ databases">
        <title>Reference genome for the Northern bat (Eptesicus nilssonii), a most northern bat species.</title>
        <authorList>
            <person name="Laine V.N."/>
            <person name="Pulliainen A.T."/>
            <person name="Lilley T.M."/>
        </authorList>
    </citation>
    <scope>NUCLEOTIDE SEQUENCE</scope>
    <source>
        <strain evidence="5">BLF_Eptnil</strain>
        <tissue evidence="5">Kidney</tissue>
    </source>
</reference>
<protein>
    <submittedName>
        <fullName evidence="5">Uncharacterized protein</fullName>
    </submittedName>
</protein>
<dbReference type="EMBL" id="JAULJE010000001">
    <property type="protein sequence ID" value="KAK1346786.1"/>
    <property type="molecule type" value="Genomic_DNA"/>
</dbReference>
<accession>A0AA40LUK1</accession>
<dbReference type="GO" id="GO:1990904">
    <property type="term" value="C:ribonucleoprotein complex"/>
    <property type="evidence" value="ECO:0007669"/>
    <property type="project" value="UniProtKB-KW"/>
</dbReference>
<organism evidence="5 6">
    <name type="scientific">Cnephaeus nilssonii</name>
    <name type="common">Northern bat</name>
    <name type="synonym">Eptesicus nilssonii</name>
    <dbReference type="NCBI Taxonomy" id="3371016"/>
    <lineage>
        <taxon>Eukaryota</taxon>
        <taxon>Metazoa</taxon>
        <taxon>Chordata</taxon>
        <taxon>Craniata</taxon>
        <taxon>Vertebrata</taxon>
        <taxon>Euteleostomi</taxon>
        <taxon>Mammalia</taxon>
        <taxon>Eutheria</taxon>
        <taxon>Laurasiatheria</taxon>
        <taxon>Chiroptera</taxon>
        <taxon>Yangochiroptera</taxon>
        <taxon>Vespertilionidae</taxon>
        <taxon>Cnephaeus</taxon>
    </lineage>
</organism>
<comment type="similarity">
    <text evidence="1">Belongs to the eukaryotic ribosomal protein eS17 family.</text>
</comment>
<dbReference type="InterPro" id="IPR001210">
    <property type="entry name" value="Ribosomal_eS17"/>
</dbReference>
<name>A0AA40LUK1_CNENI</name>
<evidence type="ECO:0000313" key="6">
    <source>
        <dbReference type="Proteomes" id="UP001177744"/>
    </source>
</evidence>
<dbReference type="AlphaFoldDB" id="A0AA40LUK1"/>
<keyword evidence="2" id="KW-0689">Ribosomal protein</keyword>
<feature type="transmembrane region" description="Helical" evidence="4">
    <location>
        <begin position="50"/>
        <end position="72"/>
    </location>
</feature>
<comment type="caution">
    <text evidence="5">The sequence shown here is derived from an EMBL/GenBank/DDBJ whole genome shotgun (WGS) entry which is preliminary data.</text>
</comment>
<keyword evidence="4" id="KW-1133">Transmembrane helix</keyword>
<dbReference type="Gene3D" id="1.10.60.20">
    <property type="entry name" value="Ribosomal protein S17e-like"/>
    <property type="match status" value="1"/>
</dbReference>